<evidence type="ECO:0000313" key="5">
    <source>
        <dbReference type="Proteomes" id="UP000297031"/>
    </source>
</evidence>
<proteinExistence type="predicted"/>
<reference evidence="4 5" key="1">
    <citation type="submission" date="2019-02" db="EMBL/GenBank/DDBJ databases">
        <title>Isolation and identification of novel species under the genus Muribaculum.</title>
        <authorList>
            <person name="Miyake S."/>
            <person name="Ding Y."/>
            <person name="Low A."/>
            <person name="Soh M."/>
            <person name="Seedorf H."/>
        </authorList>
    </citation>
    <scope>NUCLEOTIDE SEQUENCE [LARGE SCALE GENOMIC DNA]</scope>
    <source>
        <strain evidence="4 5">TLL-A4</strain>
    </source>
</reference>
<evidence type="ECO:0000259" key="2">
    <source>
        <dbReference type="SMART" id="SM01002"/>
    </source>
</evidence>
<keyword evidence="1" id="KW-0560">Oxidoreductase</keyword>
<sequence length="397" mass="42205">MTMMIGDASHTPMPQPVDVTVKPHRIAIGVPSCATLTDRRFPLTPEAVAMLVARGYCVKIQADAASVIHYSDSQYLRAGAAIVDRDEALRCDIVLHLAPVSAADVKRMRRGAMLLSLLHAEQQSADAVRELLNRRIVAVAVDLIQDPKGHTPFYDILAEIDGRAAIALASSLLAHPDHGKGILLGGIAGIVPCEVTIIGSDIAACAAASSALGMGAMVRMFDNDVYRLREASRLLAPGLVTSAIHPRVLENALRTADIVIASQVSPRYHVDSDMVDVMKKGVIVMDLDYDCGAAFPSLPAVDISTLSTSNAALASGGRICYTCPGNAVPRTAAMALSNTFLSLMNDILSCEGVTNVVRMLPGMQRAVYTFLGKPVNRRIAAIVNMRSVDIALLLNCS</sequence>
<keyword evidence="5" id="KW-1185">Reference proteome</keyword>
<evidence type="ECO:0000256" key="1">
    <source>
        <dbReference type="ARBA" id="ARBA00023002"/>
    </source>
</evidence>
<dbReference type="GO" id="GO:0006524">
    <property type="term" value="P:alanine catabolic process"/>
    <property type="evidence" value="ECO:0007669"/>
    <property type="project" value="TreeGrafter"/>
</dbReference>
<dbReference type="EMBL" id="CP039393">
    <property type="protein sequence ID" value="QCD34507.1"/>
    <property type="molecule type" value="Genomic_DNA"/>
</dbReference>
<dbReference type="AlphaFoldDB" id="A0A4V1D1A3"/>
<dbReference type="Gene3D" id="3.40.50.720">
    <property type="entry name" value="NAD(P)-binding Rossmann-like Domain"/>
    <property type="match status" value="2"/>
</dbReference>
<dbReference type="Pfam" id="PF01262">
    <property type="entry name" value="AlaDh_PNT_C"/>
    <property type="match status" value="1"/>
</dbReference>
<dbReference type="SUPFAM" id="SSF51735">
    <property type="entry name" value="NAD(P)-binding Rossmann-fold domains"/>
    <property type="match status" value="1"/>
</dbReference>
<evidence type="ECO:0000259" key="3">
    <source>
        <dbReference type="SMART" id="SM01003"/>
    </source>
</evidence>
<accession>A0A4V1D1A3</accession>
<organism evidence="4 5">
    <name type="scientific">Muribaculum gordoncarteri</name>
    <dbReference type="NCBI Taxonomy" id="2530390"/>
    <lineage>
        <taxon>Bacteria</taxon>
        <taxon>Pseudomonadati</taxon>
        <taxon>Bacteroidota</taxon>
        <taxon>Bacteroidia</taxon>
        <taxon>Bacteroidales</taxon>
        <taxon>Muribaculaceae</taxon>
        <taxon>Muribaculum</taxon>
    </lineage>
</organism>
<dbReference type="OrthoDB" id="9804592at2"/>
<feature type="domain" description="Alanine dehydrogenase/pyridine nucleotide transhydrogenase NAD(H)-binding" evidence="2">
    <location>
        <begin position="173"/>
        <end position="307"/>
    </location>
</feature>
<dbReference type="SMART" id="SM01003">
    <property type="entry name" value="AlaDh_PNT_N"/>
    <property type="match status" value="1"/>
</dbReference>
<dbReference type="GO" id="GO:0000286">
    <property type="term" value="F:alanine dehydrogenase activity"/>
    <property type="evidence" value="ECO:0007669"/>
    <property type="project" value="TreeGrafter"/>
</dbReference>
<feature type="domain" description="Alanine dehydrogenase/pyridine nucleotide transhydrogenase N-terminal" evidence="3">
    <location>
        <begin position="29"/>
        <end position="161"/>
    </location>
</feature>
<dbReference type="InterPro" id="IPR007698">
    <property type="entry name" value="AlaDH/PNT_NAD(H)-bd"/>
</dbReference>
<gene>
    <name evidence="4" type="ORF">E7746_00725</name>
</gene>
<evidence type="ECO:0000313" key="4">
    <source>
        <dbReference type="EMBL" id="QCD34507.1"/>
    </source>
</evidence>
<dbReference type="SMART" id="SM01002">
    <property type="entry name" value="AlaDh_PNT_C"/>
    <property type="match status" value="1"/>
</dbReference>
<dbReference type="Pfam" id="PF05222">
    <property type="entry name" value="AlaDh_PNT_N"/>
    <property type="match status" value="1"/>
</dbReference>
<protein>
    <submittedName>
        <fullName evidence="4">Uncharacterized protein</fullName>
    </submittedName>
</protein>
<dbReference type="PANTHER" id="PTHR42795">
    <property type="entry name" value="ALANINE DEHYDROGENASE"/>
    <property type="match status" value="1"/>
</dbReference>
<name>A0A4V1D1A3_9BACT</name>
<dbReference type="Proteomes" id="UP000297031">
    <property type="component" value="Chromosome"/>
</dbReference>
<dbReference type="InterPro" id="IPR007886">
    <property type="entry name" value="AlaDH/PNT_N"/>
</dbReference>
<dbReference type="InterPro" id="IPR036291">
    <property type="entry name" value="NAD(P)-bd_dom_sf"/>
</dbReference>
<dbReference type="PANTHER" id="PTHR42795:SF1">
    <property type="entry name" value="ALANINE DEHYDROGENASE"/>
    <property type="match status" value="1"/>
</dbReference>
<dbReference type="KEGG" id="mgod:E7746_00725"/>
<dbReference type="GO" id="GO:0005886">
    <property type="term" value="C:plasma membrane"/>
    <property type="evidence" value="ECO:0007669"/>
    <property type="project" value="TreeGrafter"/>
</dbReference>
<dbReference type="SUPFAM" id="SSF52283">
    <property type="entry name" value="Formate/glycerate dehydrogenase catalytic domain-like"/>
    <property type="match status" value="1"/>
</dbReference>